<sequence>MTTPSTSTKDGTSLIAILDELSEMLSQARAMPMSASVLVNRAEALDLLDAARSVVPDEISAADDVLHGADAVLSQAREQAADIVARARAEAERLVASDAVVAAAEQRAAQLVAEAEARAAELARKGDEYCDRQLAQFEIDLGAIATQVRAGRDRLASRGVGPRAQDRTQDRTQDRA</sequence>
<proteinExistence type="predicted"/>
<evidence type="ECO:0000313" key="2">
    <source>
        <dbReference type="EMBL" id="MFC4555600.1"/>
    </source>
</evidence>
<accession>A0ABV9DC29</accession>
<dbReference type="RefSeq" id="WP_122823542.1">
    <property type="nucleotide sequence ID" value="NZ_CP033325.1"/>
</dbReference>
<evidence type="ECO:0000256" key="1">
    <source>
        <dbReference type="SAM" id="MobiDB-lite"/>
    </source>
</evidence>
<evidence type="ECO:0008006" key="4">
    <source>
        <dbReference type="Google" id="ProtNLM"/>
    </source>
</evidence>
<feature type="region of interest" description="Disordered" evidence="1">
    <location>
        <begin position="150"/>
        <end position="176"/>
    </location>
</feature>
<feature type="compositionally biased region" description="Basic and acidic residues" evidence="1">
    <location>
        <begin position="164"/>
        <end position="176"/>
    </location>
</feature>
<evidence type="ECO:0000313" key="3">
    <source>
        <dbReference type="Proteomes" id="UP001595955"/>
    </source>
</evidence>
<protein>
    <recommendedName>
        <fullName evidence="4">ATPase</fullName>
    </recommendedName>
</protein>
<comment type="caution">
    <text evidence="2">The sequence shown here is derived from an EMBL/GenBank/DDBJ whole genome shotgun (WGS) entry which is preliminary data.</text>
</comment>
<keyword evidence="3" id="KW-1185">Reference proteome</keyword>
<organism evidence="2 3">
    <name type="scientific">Georgenia faecalis</name>
    <dbReference type="NCBI Taxonomy" id="2483799"/>
    <lineage>
        <taxon>Bacteria</taxon>
        <taxon>Bacillati</taxon>
        <taxon>Actinomycetota</taxon>
        <taxon>Actinomycetes</taxon>
        <taxon>Micrococcales</taxon>
        <taxon>Bogoriellaceae</taxon>
        <taxon>Georgenia</taxon>
    </lineage>
</organism>
<reference evidence="3" key="1">
    <citation type="journal article" date="2019" name="Int. J. Syst. Evol. Microbiol.">
        <title>The Global Catalogue of Microorganisms (GCM) 10K type strain sequencing project: providing services to taxonomists for standard genome sequencing and annotation.</title>
        <authorList>
            <consortium name="The Broad Institute Genomics Platform"/>
            <consortium name="The Broad Institute Genome Sequencing Center for Infectious Disease"/>
            <person name="Wu L."/>
            <person name="Ma J."/>
        </authorList>
    </citation>
    <scope>NUCLEOTIDE SEQUENCE [LARGE SCALE GENOMIC DNA]</scope>
    <source>
        <strain evidence="3">JCM 3369</strain>
    </source>
</reference>
<dbReference type="EMBL" id="JBHSGF010000006">
    <property type="protein sequence ID" value="MFC4555600.1"/>
    <property type="molecule type" value="Genomic_DNA"/>
</dbReference>
<gene>
    <name evidence="2" type="ORF">ACFO3F_10105</name>
</gene>
<dbReference type="Proteomes" id="UP001595955">
    <property type="component" value="Unassembled WGS sequence"/>
</dbReference>
<name>A0ABV9DC29_9MICO</name>